<dbReference type="InterPro" id="IPR036010">
    <property type="entry name" value="2Fe-2S_ferredoxin-like_sf"/>
</dbReference>
<sequence length="118" mass="12526">MKHQITIEDTAEHYPCDEHESVLHGMARLGRRGIPLGCRGGGCGVCKVQVTQGSYEAKVMSQAHVSAEEQAQGMALACRIMPHSDLCLQVVGKMKKSVCGRAAPSAEEGGTEAAPARH</sequence>
<dbReference type="Gene3D" id="3.10.20.30">
    <property type="match status" value="1"/>
</dbReference>
<proteinExistence type="predicted"/>
<dbReference type="GO" id="GO:0051537">
    <property type="term" value="F:2 iron, 2 sulfur cluster binding"/>
    <property type="evidence" value="ECO:0007669"/>
    <property type="project" value="InterPro"/>
</dbReference>
<organism evidence="2 3">
    <name type="scientific">Stutzerimonas degradans</name>
    <dbReference type="NCBI Taxonomy" id="2968968"/>
    <lineage>
        <taxon>Bacteria</taxon>
        <taxon>Pseudomonadati</taxon>
        <taxon>Pseudomonadota</taxon>
        <taxon>Gammaproteobacteria</taxon>
        <taxon>Pseudomonadales</taxon>
        <taxon>Pseudomonadaceae</taxon>
        <taxon>Stutzerimonas</taxon>
    </lineage>
</organism>
<dbReference type="InterPro" id="IPR012675">
    <property type="entry name" value="Beta-grasp_dom_sf"/>
</dbReference>
<dbReference type="CDD" id="cd00207">
    <property type="entry name" value="fer2"/>
    <property type="match status" value="1"/>
</dbReference>
<dbReference type="InterPro" id="IPR006058">
    <property type="entry name" value="2Fe2S_fd_BS"/>
</dbReference>
<evidence type="ECO:0000259" key="1">
    <source>
        <dbReference type="PROSITE" id="PS51085"/>
    </source>
</evidence>
<accession>A0A8E2U299</accession>
<gene>
    <name evidence="2" type="ORF">CXK95_07610</name>
</gene>
<evidence type="ECO:0000313" key="3">
    <source>
        <dbReference type="Proteomes" id="UP000235881"/>
    </source>
</evidence>
<evidence type="ECO:0000313" key="2">
    <source>
        <dbReference type="EMBL" id="PNF77711.1"/>
    </source>
</evidence>
<protein>
    <submittedName>
        <fullName evidence="2">Ferredoxin</fullName>
    </submittedName>
</protein>
<dbReference type="Pfam" id="PF00111">
    <property type="entry name" value="Fer2"/>
    <property type="match status" value="1"/>
</dbReference>
<keyword evidence="3" id="KW-1185">Reference proteome</keyword>
<dbReference type="PROSITE" id="PS00197">
    <property type="entry name" value="2FE2S_FER_1"/>
    <property type="match status" value="1"/>
</dbReference>
<reference evidence="2 3" key="1">
    <citation type="submission" date="2018-01" db="EMBL/GenBank/DDBJ databases">
        <title>Denitrification phenotypes of diverse strains of Pseudomonas stutzeri.</title>
        <authorList>
            <person name="Milligan D.A."/>
            <person name="Bergaust L."/>
            <person name="Bakken L.R."/>
            <person name="Frostegard A."/>
        </authorList>
    </citation>
    <scope>NUCLEOTIDE SEQUENCE [LARGE SCALE GENOMIC DNA]</scope>
    <source>
        <strain evidence="2 3">DSM 50238</strain>
    </source>
</reference>
<name>A0A8E2U299_9GAMM</name>
<feature type="domain" description="2Fe-2S ferredoxin-type" evidence="1">
    <location>
        <begin position="3"/>
        <end position="94"/>
    </location>
</feature>
<dbReference type="EMBL" id="POUK01000002">
    <property type="protein sequence ID" value="PNF77711.1"/>
    <property type="molecule type" value="Genomic_DNA"/>
</dbReference>
<dbReference type="SUPFAM" id="SSF54292">
    <property type="entry name" value="2Fe-2S ferredoxin-like"/>
    <property type="match status" value="1"/>
</dbReference>
<dbReference type="InterPro" id="IPR001041">
    <property type="entry name" value="2Fe-2S_ferredoxin-type"/>
</dbReference>
<dbReference type="PROSITE" id="PS51085">
    <property type="entry name" value="2FE2S_FER_2"/>
    <property type="match status" value="1"/>
</dbReference>
<dbReference type="Proteomes" id="UP000235881">
    <property type="component" value="Unassembled WGS sequence"/>
</dbReference>
<comment type="caution">
    <text evidence="2">The sequence shown here is derived from an EMBL/GenBank/DDBJ whole genome shotgun (WGS) entry which is preliminary data.</text>
</comment>
<dbReference type="AlphaFoldDB" id="A0A8E2U299"/>